<dbReference type="CDD" id="cd08190">
    <property type="entry name" value="HOT"/>
    <property type="match status" value="1"/>
</dbReference>
<evidence type="ECO:0000256" key="1">
    <source>
        <dbReference type="ARBA" id="ARBA00000813"/>
    </source>
</evidence>
<proteinExistence type="inferred from homology"/>
<dbReference type="InterPro" id="IPR001670">
    <property type="entry name" value="ADH_Fe/GldA"/>
</dbReference>
<evidence type="ECO:0000313" key="12">
    <source>
        <dbReference type="Proteomes" id="UP000749559"/>
    </source>
</evidence>
<dbReference type="InterPro" id="IPR042157">
    <property type="entry name" value="HOT"/>
</dbReference>
<keyword evidence="5" id="KW-0809">Transit peptide</keyword>
<sequence>MAARESVTQLMRLISSASCKCPHHSQKFSSALPGAHVCSSKHHATSAAPDSSSKEYAFEMAMSNIRYGEGVTQEVGMDLNNLGCKKVVLFTDEGIKATPIHSAVLDSLNKNNVNYDIYDRTRVEPSDKSFKDAIEFCRAGSYDGYLAVGGGSVMDTCKAANLYASKPDADFMDYVNAPIGKGLPVTHKVNPMLAIPTTSGTGSETTGVAVFDLEDMKAKTGIANRAIRPLLGIVDPLHTRYMPERVFAYSGFDVLCHALESYTALPFNERTPRPLDPKERPAYQGSNPISDIWSKHALRIVSKYFKRGVYNADDMEARSNMHLASTIAGIGFGNAGVHLCHGLSYPIAGMVRSFKPDGYVADHPTVPHGLSVVITSPQVFDFTAPACPERHLEGAELLGADITNAKRADAGKILADVMRGYMHDMKIEDGLKPLGYTTDDIPAMVEAVKPQTRVTKLSPREKTDDDIAMIFEKSMSVY</sequence>
<gene>
    <name evidence="11" type="ORF">OFUS_LOCUS1260</name>
</gene>
<dbReference type="Pfam" id="PF00465">
    <property type="entry name" value="Fe-ADH"/>
    <property type="match status" value="1"/>
</dbReference>
<dbReference type="PANTHER" id="PTHR11496">
    <property type="entry name" value="ALCOHOL DEHYDROGENASE"/>
    <property type="match status" value="1"/>
</dbReference>
<dbReference type="AlphaFoldDB" id="A0A8J1U957"/>
<dbReference type="FunFam" id="3.40.50.1970:FF:000003">
    <property type="entry name" value="Alcohol dehydrogenase, iron-containing"/>
    <property type="match status" value="1"/>
</dbReference>
<feature type="domain" description="Fe-containing alcohol dehydrogenase-like C-terminal" evidence="10">
    <location>
        <begin position="285"/>
        <end position="475"/>
    </location>
</feature>
<dbReference type="Proteomes" id="UP000749559">
    <property type="component" value="Unassembled WGS sequence"/>
</dbReference>
<evidence type="ECO:0000256" key="4">
    <source>
        <dbReference type="ARBA" id="ARBA00013182"/>
    </source>
</evidence>
<keyword evidence="7" id="KW-0496">Mitochondrion</keyword>
<keyword evidence="12" id="KW-1185">Reference proteome</keyword>
<name>A0A8J1U957_OWEFU</name>
<keyword evidence="6" id="KW-0560">Oxidoreductase</keyword>
<dbReference type="GO" id="GO:0047988">
    <property type="term" value="F:hydroxyacid-oxoacid transhydrogenase activity"/>
    <property type="evidence" value="ECO:0007669"/>
    <property type="project" value="UniProtKB-EC"/>
</dbReference>
<comment type="catalytic activity">
    <reaction evidence="8">
        <text>4-hydroxybutanoate + 2-oxoglutarate = (R)-2-hydroxyglutarate + succinate semialdehyde</text>
        <dbReference type="Rhea" id="RHEA:24734"/>
        <dbReference type="ChEBI" id="CHEBI:15801"/>
        <dbReference type="ChEBI" id="CHEBI:16724"/>
        <dbReference type="ChEBI" id="CHEBI:16810"/>
        <dbReference type="ChEBI" id="CHEBI:57706"/>
        <dbReference type="EC" id="1.1.99.24"/>
    </reaction>
</comment>
<evidence type="ECO:0000256" key="8">
    <source>
        <dbReference type="ARBA" id="ARBA00049496"/>
    </source>
</evidence>
<dbReference type="Pfam" id="PF25137">
    <property type="entry name" value="ADH_Fe_C"/>
    <property type="match status" value="1"/>
</dbReference>
<dbReference type="GO" id="GO:0005739">
    <property type="term" value="C:mitochondrion"/>
    <property type="evidence" value="ECO:0007669"/>
    <property type="project" value="UniProtKB-SubCell"/>
</dbReference>
<dbReference type="Gene3D" id="3.40.50.1970">
    <property type="match status" value="1"/>
</dbReference>
<organism evidence="11 12">
    <name type="scientific">Owenia fusiformis</name>
    <name type="common">Polychaete worm</name>
    <dbReference type="NCBI Taxonomy" id="6347"/>
    <lineage>
        <taxon>Eukaryota</taxon>
        <taxon>Metazoa</taxon>
        <taxon>Spiralia</taxon>
        <taxon>Lophotrochozoa</taxon>
        <taxon>Annelida</taxon>
        <taxon>Polychaeta</taxon>
        <taxon>Sedentaria</taxon>
        <taxon>Canalipalpata</taxon>
        <taxon>Sabellida</taxon>
        <taxon>Oweniida</taxon>
        <taxon>Oweniidae</taxon>
        <taxon>Owenia</taxon>
    </lineage>
</organism>
<dbReference type="SUPFAM" id="SSF56796">
    <property type="entry name" value="Dehydroquinate synthase-like"/>
    <property type="match status" value="1"/>
</dbReference>
<dbReference type="Gene3D" id="1.20.1090.10">
    <property type="entry name" value="Dehydroquinate synthase-like - alpha domain"/>
    <property type="match status" value="1"/>
</dbReference>
<feature type="domain" description="Alcohol dehydrogenase iron-type/glycerol dehydrogenase GldA" evidence="9">
    <location>
        <begin position="64"/>
        <end position="236"/>
    </location>
</feature>
<protein>
    <recommendedName>
        <fullName evidence="4">hydroxyacid-oxoacid transhydrogenase</fullName>
        <ecNumber evidence="4">1.1.99.24</ecNumber>
    </recommendedName>
</protein>
<accession>A0A8J1U957</accession>
<evidence type="ECO:0000256" key="5">
    <source>
        <dbReference type="ARBA" id="ARBA00022946"/>
    </source>
</evidence>
<dbReference type="GO" id="GO:0046872">
    <property type="term" value="F:metal ion binding"/>
    <property type="evidence" value="ECO:0007669"/>
    <property type="project" value="InterPro"/>
</dbReference>
<dbReference type="GO" id="GO:0004022">
    <property type="term" value="F:alcohol dehydrogenase (NAD+) activity"/>
    <property type="evidence" value="ECO:0007669"/>
    <property type="project" value="InterPro"/>
</dbReference>
<evidence type="ECO:0000259" key="10">
    <source>
        <dbReference type="Pfam" id="PF25137"/>
    </source>
</evidence>
<evidence type="ECO:0000313" key="11">
    <source>
        <dbReference type="EMBL" id="CAH1773694.1"/>
    </source>
</evidence>
<comment type="catalytic activity">
    <reaction evidence="1">
        <text>(S)-3-hydroxybutanoate + 2-oxoglutarate = (R)-2-hydroxyglutarate + acetoacetate</text>
        <dbReference type="Rhea" id="RHEA:23048"/>
        <dbReference type="ChEBI" id="CHEBI:11047"/>
        <dbReference type="ChEBI" id="CHEBI:13705"/>
        <dbReference type="ChEBI" id="CHEBI:15801"/>
        <dbReference type="ChEBI" id="CHEBI:16810"/>
        <dbReference type="EC" id="1.1.99.24"/>
    </reaction>
</comment>
<evidence type="ECO:0000256" key="7">
    <source>
        <dbReference type="ARBA" id="ARBA00023128"/>
    </source>
</evidence>
<dbReference type="OrthoDB" id="339764at2759"/>
<reference evidence="11" key="1">
    <citation type="submission" date="2022-03" db="EMBL/GenBank/DDBJ databases">
        <authorList>
            <person name="Martin C."/>
        </authorList>
    </citation>
    <scope>NUCLEOTIDE SEQUENCE</scope>
</reference>
<dbReference type="FunFam" id="1.20.1090.10:FF:000003">
    <property type="entry name" value="Probable hydroxyacid-oxoacid transhydrogenase, mitochondrial"/>
    <property type="match status" value="1"/>
</dbReference>
<dbReference type="EC" id="1.1.99.24" evidence="4"/>
<comment type="subcellular location">
    <subcellularLocation>
        <location evidence="2">Mitochondrion</location>
    </subcellularLocation>
</comment>
<dbReference type="InterPro" id="IPR039697">
    <property type="entry name" value="Alcohol_dehydrogenase_Fe"/>
</dbReference>
<evidence type="ECO:0000256" key="6">
    <source>
        <dbReference type="ARBA" id="ARBA00023002"/>
    </source>
</evidence>
<dbReference type="PANTHER" id="PTHR11496:SF83">
    <property type="entry name" value="HYDROXYACID-OXOACID TRANSHYDROGENASE, MITOCHONDRIAL"/>
    <property type="match status" value="1"/>
</dbReference>
<dbReference type="InterPro" id="IPR056798">
    <property type="entry name" value="ADH_Fe_C"/>
</dbReference>
<comment type="similarity">
    <text evidence="3">Belongs to the iron-containing alcohol dehydrogenase family. Hydroxyacid-oxoacid transhydrogenase subfamily.</text>
</comment>
<comment type="caution">
    <text evidence="11">The sequence shown here is derived from an EMBL/GenBank/DDBJ whole genome shotgun (WGS) entry which is preliminary data.</text>
</comment>
<evidence type="ECO:0000259" key="9">
    <source>
        <dbReference type="Pfam" id="PF00465"/>
    </source>
</evidence>
<dbReference type="EMBL" id="CAIIXF020000001">
    <property type="protein sequence ID" value="CAH1773694.1"/>
    <property type="molecule type" value="Genomic_DNA"/>
</dbReference>
<evidence type="ECO:0000256" key="3">
    <source>
        <dbReference type="ARBA" id="ARBA00010005"/>
    </source>
</evidence>
<evidence type="ECO:0000256" key="2">
    <source>
        <dbReference type="ARBA" id="ARBA00004173"/>
    </source>
</evidence>